<feature type="transmembrane region" description="Helical" evidence="6">
    <location>
        <begin position="119"/>
        <end position="138"/>
    </location>
</feature>
<proteinExistence type="predicted"/>
<name>X1LCE5_9ZZZZ</name>
<feature type="transmembrane region" description="Helical" evidence="6">
    <location>
        <begin position="29"/>
        <end position="47"/>
    </location>
</feature>
<evidence type="ECO:0000256" key="6">
    <source>
        <dbReference type="SAM" id="Phobius"/>
    </source>
</evidence>
<dbReference type="GO" id="GO:0012505">
    <property type="term" value="C:endomembrane system"/>
    <property type="evidence" value="ECO:0007669"/>
    <property type="project" value="UniProtKB-SubCell"/>
</dbReference>
<keyword evidence="4 6" id="KW-1133">Transmembrane helix</keyword>
<keyword evidence="3 6" id="KW-0812">Transmembrane</keyword>
<evidence type="ECO:0000259" key="7">
    <source>
        <dbReference type="PROSITE" id="PS50850"/>
    </source>
</evidence>
<comment type="caution">
    <text evidence="8">The sequence shown here is derived from an EMBL/GenBank/DDBJ whole genome shotgun (WGS) entry which is preliminary data.</text>
</comment>
<dbReference type="InterPro" id="IPR036259">
    <property type="entry name" value="MFS_trans_sf"/>
</dbReference>
<dbReference type="InterPro" id="IPR020846">
    <property type="entry name" value="MFS_dom"/>
</dbReference>
<keyword evidence="5 6" id="KW-0472">Membrane</keyword>
<evidence type="ECO:0000256" key="4">
    <source>
        <dbReference type="ARBA" id="ARBA00022989"/>
    </source>
</evidence>
<dbReference type="GO" id="GO:0022857">
    <property type="term" value="F:transmembrane transporter activity"/>
    <property type="evidence" value="ECO:0007669"/>
    <property type="project" value="InterPro"/>
</dbReference>
<dbReference type="SUPFAM" id="SSF103473">
    <property type="entry name" value="MFS general substrate transporter"/>
    <property type="match status" value="1"/>
</dbReference>
<accession>X1LCE5</accession>
<feature type="transmembrane region" description="Helical" evidence="6">
    <location>
        <begin position="88"/>
        <end position="113"/>
    </location>
</feature>
<comment type="subcellular location">
    <subcellularLocation>
        <location evidence="1">Endomembrane system</location>
        <topology evidence="1">Multi-pass membrane protein</topology>
    </subcellularLocation>
</comment>
<evidence type="ECO:0000256" key="5">
    <source>
        <dbReference type="ARBA" id="ARBA00023136"/>
    </source>
</evidence>
<dbReference type="PROSITE" id="PS50850">
    <property type="entry name" value="MFS"/>
    <property type="match status" value="1"/>
</dbReference>
<keyword evidence="2" id="KW-0813">Transport</keyword>
<sequence length="154" mass="17273">TMLFILGHIPTIISSFFFGWLTDKIGPKVTITITLIMWIIIILLVTAFNIRTVFYICWILAAMSTGSTLIASRSLMTFLIPRDSEAEFFGFYSISGKVSSIIGPVAFGVISFITKNQKIALLSTLFFLISGLVILQFVKVATYRLRDFDMNPKI</sequence>
<organism evidence="8">
    <name type="scientific">marine sediment metagenome</name>
    <dbReference type="NCBI Taxonomy" id="412755"/>
    <lineage>
        <taxon>unclassified sequences</taxon>
        <taxon>metagenomes</taxon>
        <taxon>ecological metagenomes</taxon>
    </lineage>
</organism>
<dbReference type="InterPro" id="IPR050495">
    <property type="entry name" value="ATG22/LtaA_families"/>
</dbReference>
<dbReference type="PANTHER" id="PTHR23519">
    <property type="entry name" value="AUTOPHAGY-RELATED PROTEIN 22"/>
    <property type="match status" value="1"/>
</dbReference>
<evidence type="ECO:0000256" key="1">
    <source>
        <dbReference type="ARBA" id="ARBA00004127"/>
    </source>
</evidence>
<evidence type="ECO:0000256" key="2">
    <source>
        <dbReference type="ARBA" id="ARBA00022448"/>
    </source>
</evidence>
<protein>
    <recommendedName>
        <fullName evidence="7">Major facilitator superfamily (MFS) profile domain-containing protein</fullName>
    </recommendedName>
</protein>
<feature type="transmembrane region" description="Helical" evidence="6">
    <location>
        <begin position="6"/>
        <end position="22"/>
    </location>
</feature>
<dbReference type="InterPro" id="IPR024671">
    <property type="entry name" value="Atg22-like"/>
</dbReference>
<dbReference type="Gene3D" id="1.20.1250.20">
    <property type="entry name" value="MFS general substrate transporter like domains"/>
    <property type="match status" value="1"/>
</dbReference>
<gene>
    <name evidence="8" type="ORF">S06H3_02078</name>
</gene>
<feature type="non-terminal residue" evidence="8">
    <location>
        <position position="1"/>
    </location>
</feature>
<dbReference type="AlphaFoldDB" id="X1LCE5"/>
<feature type="domain" description="Major facilitator superfamily (MFS) profile" evidence="7">
    <location>
        <begin position="1"/>
        <end position="154"/>
    </location>
</feature>
<dbReference type="EMBL" id="BARV01000575">
    <property type="protein sequence ID" value="GAI00095.1"/>
    <property type="molecule type" value="Genomic_DNA"/>
</dbReference>
<dbReference type="PANTHER" id="PTHR23519:SF1">
    <property type="entry name" value="AUTOPHAGY-RELATED PROTEIN 22"/>
    <property type="match status" value="1"/>
</dbReference>
<feature type="transmembrane region" description="Helical" evidence="6">
    <location>
        <begin position="53"/>
        <end position="76"/>
    </location>
</feature>
<dbReference type="Pfam" id="PF11700">
    <property type="entry name" value="ATG22"/>
    <property type="match status" value="1"/>
</dbReference>
<evidence type="ECO:0000256" key="3">
    <source>
        <dbReference type="ARBA" id="ARBA00022692"/>
    </source>
</evidence>
<reference evidence="8" key="1">
    <citation type="journal article" date="2014" name="Front. Microbiol.">
        <title>High frequency of phylogenetically diverse reductive dehalogenase-homologous genes in deep subseafloor sedimentary metagenomes.</title>
        <authorList>
            <person name="Kawai M."/>
            <person name="Futagami T."/>
            <person name="Toyoda A."/>
            <person name="Takaki Y."/>
            <person name="Nishi S."/>
            <person name="Hori S."/>
            <person name="Arai W."/>
            <person name="Tsubouchi T."/>
            <person name="Morono Y."/>
            <person name="Uchiyama I."/>
            <person name="Ito T."/>
            <person name="Fujiyama A."/>
            <person name="Inagaki F."/>
            <person name="Takami H."/>
        </authorList>
    </citation>
    <scope>NUCLEOTIDE SEQUENCE</scope>
    <source>
        <strain evidence="8">Expedition CK06-06</strain>
    </source>
</reference>
<evidence type="ECO:0000313" key="8">
    <source>
        <dbReference type="EMBL" id="GAI00095.1"/>
    </source>
</evidence>